<dbReference type="AlphaFoldDB" id="A0A178MAP1"/>
<comment type="subcellular location">
    <subcellularLocation>
        <location evidence="1">Membrane</location>
        <topology evidence="1">Multi-pass membrane protein</topology>
    </subcellularLocation>
</comment>
<feature type="domain" description="EamA" evidence="7">
    <location>
        <begin position="10"/>
        <end position="140"/>
    </location>
</feature>
<evidence type="ECO:0000256" key="1">
    <source>
        <dbReference type="ARBA" id="ARBA00004141"/>
    </source>
</evidence>
<sequence length="288" mass="30206">MRGRGYPLAGIGCMVAATSVFAVMDALVKALMADYPVVEVLFFRAAFAFLPLAPLLWAAGRTALVTARPWAHVVRSSIGIAAVTAFFLAFGALPLAQVTAIAFAAPLLMTALSVPVLGEVVGPKRWAAVILGFAGILLITRATPPAAGLGLTAALVGTLLYAVVMVLIRQMSTTERPVTIVAWFTISCTIGSGAALPWHWVTPTIQDGMLLASVGVLGGLGQILITQALRLAPVSTVAPFDYLHMVYAVAFGWLFWGEVPDPRMLAGAGLIVACGLYVLHREARKPSA</sequence>
<feature type="transmembrane region" description="Helical" evidence="6">
    <location>
        <begin position="262"/>
        <end position="279"/>
    </location>
</feature>
<gene>
    <name evidence="8" type="ORF">A6A05_17115</name>
</gene>
<dbReference type="Pfam" id="PF00892">
    <property type="entry name" value="EamA"/>
    <property type="match status" value="2"/>
</dbReference>
<evidence type="ECO:0000313" key="8">
    <source>
        <dbReference type="EMBL" id="OAN45115.1"/>
    </source>
</evidence>
<evidence type="ECO:0000259" key="7">
    <source>
        <dbReference type="Pfam" id="PF00892"/>
    </source>
</evidence>
<keyword evidence="5 6" id="KW-0472">Membrane</keyword>
<feature type="domain" description="EamA" evidence="7">
    <location>
        <begin position="149"/>
        <end position="273"/>
    </location>
</feature>
<feature type="transmembrane region" description="Helical" evidence="6">
    <location>
        <begin position="180"/>
        <end position="201"/>
    </location>
</feature>
<reference evidence="8 9" key="1">
    <citation type="submission" date="2016-04" db="EMBL/GenBank/DDBJ databases">
        <title>Draft genome sequence of freshwater magnetotactic bacteria Magnetospirillum marisnigri SP-1 and Magnetospirillum moscoviense BB-1.</title>
        <authorList>
            <person name="Koziaeva V."/>
            <person name="Dziuba M.V."/>
            <person name="Ivanov T.M."/>
            <person name="Kuznetsov B."/>
            <person name="Grouzdev D.S."/>
        </authorList>
    </citation>
    <scope>NUCLEOTIDE SEQUENCE [LARGE SCALE GENOMIC DNA]</scope>
    <source>
        <strain evidence="8 9">BB-1</strain>
    </source>
</reference>
<feature type="transmembrane region" description="Helical" evidence="6">
    <location>
        <begin position="7"/>
        <end position="28"/>
    </location>
</feature>
<dbReference type="SUPFAM" id="SSF103481">
    <property type="entry name" value="Multidrug resistance efflux transporter EmrE"/>
    <property type="match status" value="2"/>
</dbReference>
<evidence type="ECO:0000313" key="9">
    <source>
        <dbReference type="Proteomes" id="UP000078543"/>
    </source>
</evidence>
<feature type="transmembrane region" description="Helical" evidence="6">
    <location>
        <begin position="237"/>
        <end position="256"/>
    </location>
</feature>
<keyword evidence="3 6" id="KW-0812">Transmembrane</keyword>
<dbReference type="PANTHER" id="PTHR22911">
    <property type="entry name" value="ACYL-MALONYL CONDENSING ENZYME-RELATED"/>
    <property type="match status" value="1"/>
</dbReference>
<evidence type="ECO:0000256" key="3">
    <source>
        <dbReference type="ARBA" id="ARBA00022692"/>
    </source>
</evidence>
<dbReference type="EMBL" id="LWQU01000189">
    <property type="protein sequence ID" value="OAN45115.1"/>
    <property type="molecule type" value="Genomic_DNA"/>
</dbReference>
<feature type="transmembrane region" description="Helical" evidence="6">
    <location>
        <begin position="72"/>
        <end position="92"/>
    </location>
</feature>
<feature type="transmembrane region" description="Helical" evidence="6">
    <location>
        <begin position="207"/>
        <end position="225"/>
    </location>
</feature>
<evidence type="ECO:0000256" key="6">
    <source>
        <dbReference type="SAM" id="Phobius"/>
    </source>
</evidence>
<feature type="transmembrane region" description="Helical" evidence="6">
    <location>
        <begin position="149"/>
        <end position="168"/>
    </location>
</feature>
<name>A0A178MAP1_9PROT</name>
<dbReference type="OrthoDB" id="9812899at2"/>
<proteinExistence type="inferred from homology"/>
<feature type="transmembrane region" description="Helical" evidence="6">
    <location>
        <begin position="125"/>
        <end position="143"/>
    </location>
</feature>
<dbReference type="STRING" id="1437059.A6A05_17115"/>
<dbReference type="Proteomes" id="UP000078543">
    <property type="component" value="Unassembled WGS sequence"/>
</dbReference>
<keyword evidence="9" id="KW-1185">Reference proteome</keyword>
<comment type="similarity">
    <text evidence="2">Belongs to the drug/metabolite transporter (DMT) superfamily. 10 TMS drug/metabolite exporter (DME) (TC 2.A.7.3) family.</text>
</comment>
<organism evidence="8 9">
    <name type="scientific">Magnetospirillum moscoviense</name>
    <dbReference type="NCBI Taxonomy" id="1437059"/>
    <lineage>
        <taxon>Bacteria</taxon>
        <taxon>Pseudomonadati</taxon>
        <taxon>Pseudomonadota</taxon>
        <taxon>Alphaproteobacteria</taxon>
        <taxon>Rhodospirillales</taxon>
        <taxon>Rhodospirillaceae</taxon>
        <taxon>Magnetospirillum</taxon>
    </lineage>
</organism>
<dbReference type="GO" id="GO:0016020">
    <property type="term" value="C:membrane"/>
    <property type="evidence" value="ECO:0007669"/>
    <property type="project" value="UniProtKB-SubCell"/>
</dbReference>
<protein>
    <submittedName>
        <fullName evidence="8">Multidrug DMT transporter permease</fullName>
    </submittedName>
</protein>
<feature type="transmembrane region" description="Helical" evidence="6">
    <location>
        <begin position="40"/>
        <end position="60"/>
    </location>
</feature>
<dbReference type="InterPro" id="IPR037185">
    <property type="entry name" value="EmrE-like"/>
</dbReference>
<evidence type="ECO:0000256" key="4">
    <source>
        <dbReference type="ARBA" id="ARBA00022989"/>
    </source>
</evidence>
<evidence type="ECO:0000256" key="2">
    <source>
        <dbReference type="ARBA" id="ARBA00009853"/>
    </source>
</evidence>
<comment type="caution">
    <text evidence="8">The sequence shown here is derived from an EMBL/GenBank/DDBJ whole genome shotgun (WGS) entry which is preliminary data.</text>
</comment>
<dbReference type="PANTHER" id="PTHR22911:SF6">
    <property type="entry name" value="SOLUTE CARRIER FAMILY 35 MEMBER G1"/>
    <property type="match status" value="1"/>
</dbReference>
<accession>A0A178MAP1</accession>
<evidence type="ECO:0000256" key="5">
    <source>
        <dbReference type="ARBA" id="ARBA00023136"/>
    </source>
</evidence>
<keyword evidence="4 6" id="KW-1133">Transmembrane helix</keyword>
<dbReference type="InterPro" id="IPR000620">
    <property type="entry name" value="EamA_dom"/>
</dbReference>
<dbReference type="RefSeq" id="WP_068504302.1">
    <property type="nucleotide sequence ID" value="NZ_LWQU01000189.1"/>
</dbReference>
<feature type="transmembrane region" description="Helical" evidence="6">
    <location>
        <begin position="98"/>
        <end position="118"/>
    </location>
</feature>